<dbReference type="VEuPathDB" id="FungiDB:KRP22_3319"/>
<evidence type="ECO:0000313" key="1">
    <source>
        <dbReference type="EnsemblProtists" id="Phyra82659"/>
    </source>
</evidence>
<dbReference type="Proteomes" id="UP000005238">
    <property type="component" value="Unassembled WGS sequence"/>
</dbReference>
<dbReference type="VEuPathDB" id="FungiDB:KRP23_14157"/>
<organism evidence="1 2">
    <name type="scientific">Phytophthora ramorum</name>
    <name type="common">Sudden oak death agent</name>
    <dbReference type="NCBI Taxonomy" id="164328"/>
    <lineage>
        <taxon>Eukaryota</taxon>
        <taxon>Sar</taxon>
        <taxon>Stramenopiles</taxon>
        <taxon>Oomycota</taxon>
        <taxon>Peronosporomycetes</taxon>
        <taxon>Peronosporales</taxon>
        <taxon>Peronosporaceae</taxon>
        <taxon>Phytophthora</taxon>
    </lineage>
</organism>
<dbReference type="EMBL" id="DS566072">
    <property type="status" value="NOT_ANNOTATED_CDS"/>
    <property type="molecule type" value="Genomic_DNA"/>
</dbReference>
<reference evidence="2" key="1">
    <citation type="journal article" date="2006" name="Science">
        <title>Phytophthora genome sequences uncover evolutionary origins and mechanisms of pathogenesis.</title>
        <authorList>
            <person name="Tyler B.M."/>
            <person name="Tripathy S."/>
            <person name="Zhang X."/>
            <person name="Dehal P."/>
            <person name="Jiang R.H."/>
            <person name="Aerts A."/>
            <person name="Arredondo F.D."/>
            <person name="Baxter L."/>
            <person name="Bensasson D."/>
            <person name="Beynon J.L."/>
            <person name="Chapman J."/>
            <person name="Damasceno C.M."/>
            <person name="Dorrance A.E."/>
            <person name="Dou D."/>
            <person name="Dickerman A.W."/>
            <person name="Dubchak I.L."/>
            <person name="Garbelotto M."/>
            <person name="Gijzen M."/>
            <person name="Gordon S.G."/>
            <person name="Govers F."/>
            <person name="Grunwald N.J."/>
            <person name="Huang W."/>
            <person name="Ivors K.L."/>
            <person name="Jones R.W."/>
            <person name="Kamoun S."/>
            <person name="Krampis K."/>
            <person name="Lamour K.H."/>
            <person name="Lee M.K."/>
            <person name="McDonald W.H."/>
            <person name="Medina M."/>
            <person name="Meijer H.J."/>
            <person name="Nordberg E.K."/>
            <person name="Maclean D.J."/>
            <person name="Ospina-Giraldo M.D."/>
            <person name="Morris P.F."/>
            <person name="Phuntumart V."/>
            <person name="Putnam N.H."/>
            <person name="Rash S."/>
            <person name="Rose J.K."/>
            <person name="Sakihama Y."/>
            <person name="Salamov A.A."/>
            <person name="Savidor A."/>
            <person name="Scheuring C.F."/>
            <person name="Smith B.M."/>
            <person name="Sobral B.W."/>
            <person name="Terry A."/>
            <person name="Torto-Alalibo T.A."/>
            <person name="Win J."/>
            <person name="Xu Z."/>
            <person name="Zhang H."/>
            <person name="Grigoriev I.V."/>
            <person name="Rokhsar D.S."/>
            <person name="Boore J.L."/>
        </authorList>
    </citation>
    <scope>NUCLEOTIDE SEQUENCE [LARGE SCALE GENOMIC DNA]</scope>
    <source>
        <strain evidence="2">Pr102</strain>
    </source>
</reference>
<dbReference type="AlphaFoldDB" id="H3GYA4"/>
<dbReference type="HOGENOM" id="CLU_2077742_0_0_1"/>
<reference evidence="1" key="2">
    <citation type="submission" date="2015-06" db="UniProtKB">
        <authorList>
            <consortium name="EnsemblProtists"/>
        </authorList>
    </citation>
    <scope>IDENTIFICATION</scope>
    <source>
        <strain evidence="1">Pr102</strain>
    </source>
</reference>
<protein>
    <submittedName>
        <fullName evidence="1">Uncharacterized protein</fullName>
    </submittedName>
</protein>
<proteinExistence type="predicted"/>
<sequence length="118" mass="13658">MQPLGTVAVARSSREYREVLRPCGFALQNRMEGTSDEEGELLDLLKVPLYLLNTDGYVKSNAVLTKLREIMAAQEKVLKSQAMSWYEFMMARQFLDESKTFVHRFEFLMANRSRAYHG</sequence>
<dbReference type="InParanoid" id="H3GYA4"/>
<accession>H3GYA4</accession>
<name>H3GYA4_PHYRM</name>
<keyword evidence="2" id="KW-1185">Reference proteome</keyword>
<dbReference type="EnsemblProtists" id="Phyra82659">
    <property type="protein sequence ID" value="Phyra82659"/>
    <property type="gene ID" value="Phyra82659"/>
</dbReference>
<dbReference type="STRING" id="164328.H3GYA4"/>
<evidence type="ECO:0000313" key="2">
    <source>
        <dbReference type="Proteomes" id="UP000005238"/>
    </source>
</evidence>